<dbReference type="RefSeq" id="WP_308951357.1">
    <property type="nucleotide sequence ID" value="NZ_JARXHW010000038.1"/>
</dbReference>
<protein>
    <recommendedName>
        <fullName evidence="4">Alginate biosynthesis protein AlgF</fullName>
    </recommendedName>
</protein>
<dbReference type="EMBL" id="JARXHW010000038">
    <property type="protein sequence ID" value="MDQ8208706.1"/>
    <property type="molecule type" value="Genomic_DNA"/>
</dbReference>
<organism evidence="2 3">
    <name type="scientific">Thalassobacterium maritimum</name>
    <dbReference type="NCBI Taxonomy" id="3041265"/>
    <lineage>
        <taxon>Bacteria</taxon>
        <taxon>Pseudomonadati</taxon>
        <taxon>Verrucomicrobiota</taxon>
        <taxon>Opitutia</taxon>
        <taxon>Puniceicoccales</taxon>
        <taxon>Coraliomargaritaceae</taxon>
        <taxon>Thalassobacterium</taxon>
    </lineage>
</organism>
<accession>A0ABU1AX41</accession>
<evidence type="ECO:0008006" key="4">
    <source>
        <dbReference type="Google" id="ProtNLM"/>
    </source>
</evidence>
<dbReference type="Proteomes" id="UP001225316">
    <property type="component" value="Unassembled WGS sequence"/>
</dbReference>
<name>A0ABU1AX41_9BACT</name>
<gene>
    <name evidence="2" type="ORF">QEH52_14360</name>
</gene>
<proteinExistence type="predicted"/>
<sequence length="192" mass="20453">MKLSINTLSTTLLALLLTQGLHAKSEIKLTGRKDLVLSVESRSMVLNVGKTHLSEKGDAFYNVAANADSPFVFEQPIVPIERGADAVQEPVEEVVINYDDASVLRVVAKNFSQQVRGTLARGSQSFLQLTGGNLVPQGTSFPVSLPQAQTQTFTVTIAEINSDSYTLKLGAATQVVYINASSSGAGAIKMDP</sequence>
<evidence type="ECO:0000313" key="3">
    <source>
        <dbReference type="Proteomes" id="UP001225316"/>
    </source>
</evidence>
<evidence type="ECO:0000256" key="1">
    <source>
        <dbReference type="SAM" id="SignalP"/>
    </source>
</evidence>
<feature type="chain" id="PRO_5045528097" description="Alginate biosynthesis protein AlgF" evidence="1">
    <location>
        <begin position="24"/>
        <end position="192"/>
    </location>
</feature>
<keyword evidence="3" id="KW-1185">Reference proteome</keyword>
<feature type="signal peptide" evidence="1">
    <location>
        <begin position="1"/>
        <end position="23"/>
    </location>
</feature>
<comment type="caution">
    <text evidence="2">The sequence shown here is derived from an EMBL/GenBank/DDBJ whole genome shotgun (WGS) entry which is preliminary data.</text>
</comment>
<keyword evidence="1" id="KW-0732">Signal</keyword>
<evidence type="ECO:0000313" key="2">
    <source>
        <dbReference type="EMBL" id="MDQ8208706.1"/>
    </source>
</evidence>
<reference evidence="2 3" key="1">
    <citation type="submission" date="2023-04" db="EMBL/GenBank/DDBJ databases">
        <title>A novel bacteria isolated from coastal sediment.</title>
        <authorList>
            <person name="Liu X.-J."/>
            <person name="Du Z.-J."/>
        </authorList>
    </citation>
    <scope>NUCLEOTIDE SEQUENCE [LARGE SCALE GENOMIC DNA]</scope>
    <source>
        <strain evidence="2 3">SDUM461003</strain>
    </source>
</reference>